<evidence type="ECO:0000313" key="2">
    <source>
        <dbReference type="Proteomes" id="UP000759131"/>
    </source>
</evidence>
<dbReference type="PANTHER" id="PTHR18901:SF38">
    <property type="entry name" value="PSEUDOURIDINE-5'-PHOSPHATASE"/>
    <property type="match status" value="1"/>
</dbReference>
<dbReference type="SUPFAM" id="SSF56784">
    <property type="entry name" value="HAD-like"/>
    <property type="match status" value="1"/>
</dbReference>
<sequence>MSHKITHVLFDLDGTLVNTIDILIEVFREFAQSYGKILSNDIERGVANLTSIPIFFDKVIDSLDLPRNESIDRPAVHKEFIRQLYLKEAQLIPGVERLVKHLHKHRVPIAIATGNSSDHLSKM</sequence>
<gene>
    <name evidence="1" type="ORF">OSB1V03_LOCUS19420</name>
</gene>
<dbReference type="Pfam" id="PF13419">
    <property type="entry name" value="HAD_2"/>
    <property type="match status" value="1"/>
</dbReference>
<dbReference type="InterPro" id="IPR041492">
    <property type="entry name" value="HAD_2"/>
</dbReference>
<name>A0A7R9QFM2_9ACAR</name>
<dbReference type="OrthoDB" id="40579at2759"/>
<dbReference type="AlphaFoldDB" id="A0A7R9QFM2"/>
<evidence type="ECO:0000313" key="1">
    <source>
        <dbReference type="EMBL" id="CAD7643060.1"/>
    </source>
</evidence>
<dbReference type="InterPro" id="IPR023198">
    <property type="entry name" value="PGP-like_dom2"/>
</dbReference>
<dbReference type="InterPro" id="IPR023214">
    <property type="entry name" value="HAD_sf"/>
</dbReference>
<dbReference type="EMBL" id="OC883021">
    <property type="protein sequence ID" value="CAD7643060.1"/>
    <property type="molecule type" value="Genomic_DNA"/>
</dbReference>
<keyword evidence="2" id="KW-1185">Reference proteome</keyword>
<feature type="non-terminal residue" evidence="1">
    <location>
        <position position="123"/>
    </location>
</feature>
<dbReference type="EMBL" id="CAJPIZ010028446">
    <property type="protein sequence ID" value="CAG2119472.1"/>
    <property type="molecule type" value="Genomic_DNA"/>
</dbReference>
<dbReference type="Gene3D" id="1.10.150.240">
    <property type="entry name" value="Putative phosphatase, domain 2"/>
    <property type="match status" value="1"/>
</dbReference>
<protein>
    <submittedName>
        <fullName evidence="1">Uncharacterized protein</fullName>
    </submittedName>
</protein>
<dbReference type="PANTHER" id="PTHR18901">
    <property type="entry name" value="2-DEOXYGLUCOSE-6-PHOSPHATE PHOSPHATASE 2"/>
    <property type="match status" value="1"/>
</dbReference>
<dbReference type="Gene3D" id="3.40.50.1000">
    <property type="entry name" value="HAD superfamily/HAD-like"/>
    <property type="match status" value="1"/>
</dbReference>
<organism evidence="1">
    <name type="scientific">Medioppia subpectinata</name>
    <dbReference type="NCBI Taxonomy" id="1979941"/>
    <lineage>
        <taxon>Eukaryota</taxon>
        <taxon>Metazoa</taxon>
        <taxon>Ecdysozoa</taxon>
        <taxon>Arthropoda</taxon>
        <taxon>Chelicerata</taxon>
        <taxon>Arachnida</taxon>
        <taxon>Acari</taxon>
        <taxon>Acariformes</taxon>
        <taxon>Sarcoptiformes</taxon>
        <taxon>Oribatida</taxon>
        <taxon>Brachypylina</taxon>
        <taxon>Oppioidea</taxon>
        <taxon>Oppiidae</taxon>
        <taxon>Medioppia</taxon>
    </lineage>
</organism>
<proteinExistence type="predicted"/>
<reference evidence="1" key="1">
    <citation type="submission" date="2020-11" db="EMBL/GenBank/DDBJ databases">
        <authorList>
            <person name="Tran Van P."/>
        </authorList>
    </citation>
    <scope>NUCLEOTIDE SEQUENCE</scope>
</reference>
<dbReference type="InterPro" id="IPR036412">
    <property type="entry name" value="HAD-like_sf"/>
</dbReference>
<accession>A0A7R9QFM2</accession>
<dbReference type="Proteomes" id="UP000759131">
    <property type="component" value="Unassembled WGS sequence"/>
</dbReference>
<dbReference type="GO" id="GO:0016791">
    <property type="term" value="F:phosphatase activity"/>
    <property type="evidence" value="ECO:0007669"/>
    <property type="project" value="TreeGrafter"/>
</dbReference>